<organism evidence="3 4">
    <name type="scientific">Diutina rugosa</name>
    <name type="common">Yeast</name>
    <name type="synonym">Candida rugosa</name>
    <dbReference type="NCBI Taxonomy" id="5481"/>
    <lineage>
        <taxon>Eukaryota</taxon>
        <taxon>Fungi</taxon>
        <taxon>Dikarya</taxon>
        <taxon>Ascomycota</taxon>
        <taxon>Saccharomycotina</taxon>
        <taxon>Pichiomycetes</taxon>
        <taxon>Debaryomycetaceae</taxon>
        <taxon>Diutina</taxon>
    </lineage>
</organism>
<reference evidence="3 4" key="1">
    <citation type="submission" date="2019-07" db="EMBL/GenBank/DDBJ databases">
        <title>Genome assembly of two rare yeast pathogens: Diutina rugosa and Trichomonascus ciferrii.</title>
        <authorList>
            <person name="Mixao V."/>
            <person name="Saus E."/>
            <person name="Hansen A."/>
            <person name="Lass-Flor C."/>
            <person name="Gabaldon T."/>
        </authorList>
    </citation>
    <scope>NUCLEOTIDE SEQUENCE [LARGE SCALE GENOMIC DNA]</scope>
    <source>
        <strain evidence="3 4">CBS 613</strain>
    </source>
</reference>
<dbReference type="AlphaFoldDB" id="A0A642UKY4"/>
<dbReference type="InterPro" id="IPR003121">
    <property type="entry name" value="SWIB_MDM2_domain"/>
</dbReference>
<dbReference type="SUPFAM" id="SSF47592">
    <property type="entry name" value="SWIB/MDM2 domain"/>
    <property type="match status" value="1"/>
</dbReference>
<keyword evidence="4" id="KW-1185">Reference proteome</keyword>
<dbReference type="InterPro" id="IPR019835">
    <property type="entry name" value="SWIB_domain"/>
</dbReference>
<dbReference type="PANTHER" id="PTHR13844">
    <property type="entry name" value="SWI/SNF-RELATED MATRIX-ASSOCIATED ACTIN-DEPENDENT REGULATOR OF CHROMATIN SUBFAMILY D"/>
    <property type="match status" value="1"/>
</dbReference>
<protein>
    <recommendedName>
        <fullName evidence="2">DM2 domain-containing protein</fullName>
    </recommendedName>
</protein>
<dbReference type="Proteomes" id="UP000449547">
    <property type="component" value="Unassembled WGS sequence"/>
</dbReference>
<feature type="compositionally biased region" description="Polar residues" evidence="1">
    <location>
        <begin position="132"/>
        <end position="143"/>
    </location>
</feature>
<proteinExistence type="predicted"/>
<dbReference type="OrthoDB" id="10251073at2759"/>
<dbReference type="Gene3D" id="1.10.245.10">
    <property type="entry name" value="SWIB/MDM2 domain"/>
    <property type="match status" value="1"/>
</dbReference>
<name>A0A642UKY4_DIURU</name>
<dbReference type="InterPro" id="IPR036885">
    <property type="entry name" value="SWIB_MDM2_dom_sf"/>
</dbReference>
<feature type="domain" description="DM2" evidence="2">
    <location>
        <begin position="48"/>
        <end position="125"/>
    </location>
</feature>
<dbReference type="VEuPathDB" id="FungiDB:DIURU_003512"/>
<evidence type="ECO:0000256" key="1">
    <source>
        <dbReference type="SAM" id="MobiDB-lite"/>
    </source>
</evidence>
<evidence type="ECO:0000313" key="3">
    <source>
        <dbReference type="EMBL" id="KAA8901142.1"/>
    </source>
</evidence>
<feature type="compositionally biased region" description="Polar residues" evidence="1">
    <location>
        <begin position="179"/>
        <end position="190"/>
    </location>
</feature>
<feature type="region of interest" description="Disordered" evidence="1">
    <location>
        <begin position="132"/>
        <end position="196"/>
    </location>
</feature>
<accession>A0A642UKY4</accession>
<dbReference type="PROSITE" id="PS51925">
    <property type="entry name" value="SWIB_MDM2"/>
    <property type="match status" value="1"/>
</dbReference>
<sequence>MFKRRKDANERERLAEIERKDAILAARLAQGPFRRRPKKEVDGRKLGLNAQKLNLSQQVVDVIGMNHVTRPELVKQLWVYIKAHDLQNPEDRRTIMCDEKLERIFKRKKVGMFEMNKLLSDHIFKPGEMTYTQTEGTSTTNGESAGAGRQESPALQSPTSDDFDLSGSEEPPTKRAKQVNGQTAVPANDSSESEAE</sequence>
<dbReference type="Pfam" id="PF02201">
    <property type="entry name" value="SWIB"/>
    <property type="match status" value="1"/>
</dbReference>
<comment type="caution">
    <text evidence="3">The sequence shown here is derived from an EMBL/GenBank/DDBJ whole genome shotgun (WGS) entry which is preliminary data.</text>
</comment>
<dbReference type="GeneID" id="54782163"/>
<gene>
    <name evidence="3" type="ORF">DIURU_003512</name>
</gene>
<evidence type="ECO:0000313" key="4">
    <source>
        <dbReference type="Proteomes" id="UP000449547"/>
    </source>
</evidence>
<dbReference type="EMBL" id="SWFT01000105">
    <property type="protein sequence ID" value="KAA8901142.1"/>
    <property type="molecule type" value="Genomic_DNA"/>
</dbReference>
<evidence type="ECO:0000259" key="2">
    <source>
        <dbReference type="PROSITE" id="PS51925"/>
    </source>
</evidence>
<dbReference type="RefSeq" id="XP_034011765.1">
    <property type="nucleotide sequence ID" value="XM_034156283.1"/>
</dbReference>
<dbReference type="SMART" id="SM00151">
    <property type="entry name" value="SWIB"/>
    <property type="match status" value="1"/>
</dbReference>
<dbReference type="CDD" id="cd10567">
    <property type="entry name" value="SWIB-MDM2_like"/>
    <property type="match status" value="1"/>
</dbReference>